<feature type="domain" description="ILEI/PANDER" evidence="1">
    <location>
        <begin position="72"/>
        <end position="159"/>
    </location>
</feature>
<proteinExistence type="predicted"/>
<sequence length="160" mass="17085">MAGIMQMVSNNVAPPRPPYTWYEAFGTTVAISTTQYVGATKIYAYSSTYDVPSYQNAVIQVNDVEIVNTANRGHTMAVLSPGGVTVSINWYDTYIDPAQLTALANALNGVASGNRVVLVVYDASALNATVRSAINTGYGSTNTNTWTAQRISHILVGIKS</sequence>
<evidence type="ECO:0000259" key="1">
    <source>
        <dbReference type="Pfam" id="PF15711"/>
    </source>
</evidence>
<reference evidence="2" key="1">
    <citation type="submission" date="2020-04" db="EMBL/GenBank/DDBJ databases">
        <authorList>
            <person name="Chiriac C."/>
            <person name="Salcher M."/>
            <person name="Ghai R."/>
            <person name="Kavagutti S V."/>
        </authorList>
    </citation>
    <scope>NUCLEOTIDE SEQUENCE</scope>
</reference>
<gene>
    <name evidence="2" type="ORF">UFOVP328_430</name>
</gene>
<dbReference type="InterPro" id="IPR039477">
    <property type="entry name" value="ILEI/PANDER_dom"/>
</dbReference>
<dbReference type="Pfam" id="PF15711">
    <property type="entry name" value="ILEI"/>
    <property type="match status" value="1"/>
</dbReference>
<name>A0A6J5LYU8_9CAUD</name>
<protein>
    <submittedName>
        <fullName evidence="2">Interleukin-like EMT inducer</fullName>
    </submittedName>
</protein>
<evidence type="ECO:0000313" key="2">
    <source>
        <dbReference type="EMBL" id="CAB4138237.1"/>
    </source>
</evidence>
<accession>A0A6J5LYU8</accession>
<organism evidence="2">
    <name type="scientific">uncultured Caudovirales phage</name>
    <dbReference type="NCBI Taxonomy" id="2100421"/>
    <lineage>
        <taxon>Viruses</taxon>
        <taxon>Duplodnaviria</taxon>
        <taxon>Heunggongvirae</taxon>
        <taxon>Uroviricota</taxon>
        <taxon>Caudoviricetes</taxon>
        <taxon>Peduoviridae</taxon>
        <taxon>Maltschvirus</taxon>
        <taxon>Maltschvirus maltsch</taxon>
    </lineage>
</organism>
<dbReference type="EMBL" id="LR796341">
    <property type="protein sequence ID" value="CAB4138237.1"/>
    <property type="molecule type" value="Genomic_DNA"/>
</dbReference>